<feature type="active site" description="Charge relay system" evidence="5">
    <location>
        <position position="247"/>
    </location>
</feature>
<feature type="domain" description="Peptidase S8/S53" evidence="7">
    <location>
        <begin position="171"/>
        <end position="481"/>
    </location>
</feature>
<dbReference type="InterPro" id="IPR015500">
    <property type="entry name" value="Peptidase_S8_subtilisin-rel"/>
</dbReference>
<dbReference type="PROSITE" id="PS51892">
    <property type="entry name" value="SUBTILASE"/>
    <property type="match status" value="1"/>
</dbReference>
<dbReference type="InterPro" id="IPR023828">
    <property type="entry name" value="Peptidase_S8_Ser-AS"/>
</dbReference>
<feature type="chain" id="PRO_5015118863" description="Peptidase S8/S53 domain-containing protein" evidence="6">
    <location>
        <begin position="31"/>
        <end position="773"/>
    </location>
</feature>
<dbReference type="Pfam" id="PF00082">
    <property type="entry name" value="Peptidase_S8"/>
    <property type="match status" value="1"/>
</dbReference>
<keyword evidence="6" id="KW-0732">Signal</keyword>
<keyword evidence="3 5" id="KW-0378">Hydrolase</keyword>
<evidence type="ECO:0000313" key="8">
    <source>
        <dbReference type="EMBL" id="AVP96525.1"/>
    </source>
</evidence>
<dbReference type="Proteomes" id="UP000241074">
    <property type="component" value="Chromosome"/>
</dbReference>
<dbReference type="PANTHER" id="PTHR43806">
    <property type="entry name" value="PEPTIDASE S8"/>
    <property type="match status" value="1"/>
</dbReference>
<gene>
    <name evidence="8" type="ORF">C7S18_04620</name>
</gene>
<dbReference type="GO" id="GO:0006508">
    <property type="term" value="P:proteolysis"/>
    <property type="evidence" value="ECO:0007669"/>
    <property type="project" value="UniProtKB-KW"/>
</dbReference>
<reference evidence="8 9" key="1">
    <citation type="submission" date="2018-03" db="EMBL/GenBank/DDBJ databases">
        <title>Ahniella affigens gen. nov., sp. nov., a gammaproteobacterium isolated from sandy soil near a stream.</title>
        <authorList>
            <person name="Ko Y."/>
            <person name="Kim J.-H."/>
        </authorList>
    </citation>
    <scope>NUCLEOTIDE SEQUENCE [LARGE SCALE GENOMIC DNA]</scope>
    <source>
        <strain evidence="8 9">D13</strain>
    </source>
</reference>
<dbReference type="InterPro" id="IPR050131">
    <property type="entry name" value="Peptidase_S8_subtilisin-like"/>
</dbReference>
<evidence type="ECO:0000313" key="9">
    <source>
        <dbReference type="Proteomes" id="UP000241074"/>
    </source>
</evidence>
<dbReference type="InterPro" id="IPR000209">
    <property type="entry name" value="Peptidase_S8/S53_dom"/>
</dbReference>
<dbReference type="PANTHER" id="PTHR43806:SF11">
    <property type="entry name" value="CEREVISIN-RELATED"/>
    <property type="match status" value="1"/>
</dbReference>
<reference evidence="8 9" key="2">
    <citation type="submission" date="2018-03" db="EMBL/GenBank/DDBJ databases">
        <authorList>
            <person name="Keele B.F."/>
        </authorList>
    </citation>
    <scope>NUCLEOTIDE SEQUENCE [LARGE SCALE GENOMIC DNA]</scope>
    <source>
        <strain evidence="8 9">D13</strain>
    </source>
</reference>
<accession>A0A2P1PNX7</accession>
<feature type="active site" description="Charge relay system" evidence="5">
    <location>
        <position position="180"/>
    </location>
</feature>
<evidence type="ECO:0000259" key="7">
    <source>
        <dbReference type="Pfam" id="PF00082"/>
    </source>
</evidence>
<evidence type="ECO:0000256" key="6">
    <source>
        <dbReference type="SAM" id="SignalP"/>
    </source>
</evidence>
<dbReference type="GO" id="GO:0004252">
    <property type="term" value="F:serine-type endopeptidase activity"/>
    <property type="evidence" value="ECO:0007669"/>
    <property type="project" value="UniProtKB-UniRule"/>
</dbReference>
<feature type="signal peptide" evidence="6">
    <location>
        <begin position="1"/>
        <end position="30"/>
    </location>
</feature>
<dbReference type="PROSITE" id="PS00137">
    <property type="entry name" value="SUBTILASE_HIS"/>
    <property type="match status" value="1"/>
</dbReference>
<organism evidence="8 9">
    <name type="scientific">Ahniella affigens</name>
    <dbReference type="NCBI Taxonomy" id="2021234"/>
    <lineage>
        <taxon>Bacteria</taxon>
        <taxon>Pseudomonadati</taxon>
        <taxon>Pseudomonadota</taxon>
        <taxon>Gammaproteobacteria</taxon>
        <taxon>Lysobacterales</taxon>
        <taxon>Rhodanobacteraceae</taxon>
        <taxon>Ahniella</taxon>
    </lineage>
</organism>
<keyword evidence="9" id="KW-1185">Reference proteome</keyword>
<keyword evidence="4 5" id="KW-0720">Serine protease</keyword>
<evidence type="ECO:0000256" key="3">
    <source>
        <dbReference type="ARBA" id="ARBA00022801"/>
    </source>
</evidence>
<dbReference type="PRINTS" id="PR00723">
    <property type="entry name" value="SUBTILISIN"/>
</dbReference>
<dbReference type="SUPFAM" id="SSF52743">
    <property type="entry name" value="Subtilisin-like"/>
    <property type="match status" value="1"/>
</dbReference>
<dbReference type="PROSITE" id="PS00138">
    <property type="entry name" value="SUBTILASE_SER"/>
    <property type="match status" value="1"/>
</dbReference>
<dbReference type="Gene3D" id="3.40.50.200">
    <property type="entry name" value="Peptidase S8/S53 domain"/>
    <property type="match status" value="1"/>
</dbReference>
<evidence type="ECO:0000256" key="4">
    <source>
        <dbReference type="ARBA" id="ARBA00022825"/>
    </source>
</evidence>
<dbReference type="EMBL" id="CP027860">
    <property type="protein sequence ID" value="AVP96525.1"/>
    <property type="molecule type" value="Genomic_DNA"/>
</dbReference>
<dbReference type="AlphaFoldDB" id="A0A2P1PNX7"/>
<evidence type="ECO:0000256" key="5">
    <source>
        <dbReference type="PROSITE-ProRule" id="PRU01240"/>
    </source>
</evidence>
<dbReference type="InterPro" id="IPR036852">
    <property type="entry name" value="Peptidase_S8/S53_dom_sf"/>
</dbReference>
<name>A0A2P1PNX7_9GAMM</name>
<dbReference type="OrthoDB" id="9790784at2"/>
<dbReference type="InterPro" id="IPR022398">
    <property type="entry name" value="Peptidase_S8_His-AS"/>
</dbReference>
<keyword evidence="2 5" id="KW-0645">Protease</keyword>
<dbReference type="RefSeq" id="WP_106890453.1">
    <property type="nucleotide sequence ID" value="NZ_CP027860.1"/>
</dbReference>
<proteinExistence type="inferred from homology"/>
<evidence type="ECO:0000256" key="1">
    <source>
        <dbReference type="ARBA" id="ARBA00011073"/>
    </source>
</evidence>
<dbReference type="KEGG" id="xba:C7S18_04620"/>
<sequence length="773" mass="80507">MSSQFRSSICQHIKLGALVAALALPLYADAGSQIAFTQVPTLSPDAAAPINQLMIKSKQGMGSKPREKGDPAKQVSAWSAIIGRPLSLVRIGTDGVWVVAIGNATTRGEVDSISNTLKAADPNVQFVHADLAIVSAAVPSDPLFPMQWHLGSANAAPTSVNLPLAWDFTRGAGVTVAVLDSGYRPHPDLVGNILTTGYDFMSAYDYDAPAGRDNSPLDPIAMVPGGGGGPVCPVRPCPAPQAPTPWHGTHVAGIIAATGNNGIGVAGTAYEAKILPVRVISPGGGVLSDLVDAIRWTAGEGVDALPAQGYPRAQVINMSLSSLFPEACPNALQDAINLAYQRGISIVVAAGNQEGDATNYFPANCANVLPVAAIARNGTRASYSNTVGAHGVAAPGGTEAGDVGTYDGILSTYNNGLASPGADTYYNLKGTSMAAPQVAGTAALIHALRPTWTPAEVYQQIRSKARSHIGANCNSSTCGAGLADAGRAVSDLGGLQSMPLRPGHSGTWYDPNQSGQGFMINVSAAASYVYAGWYSFAVDGQPGPTGQRWYSAQAQNVAMGSPFVDLKVYQNTGGRFNSLPPTSAAQIGTARLTFQSCNVANFNYTVTVDGAPRSNTIQLVRLIADQNCDSNFQPIVSLNQQGINATLNGAWYNPPTAGQGFQFEFAPNLGNFFFAAWYTYAVDGQPGTGPSGQRWLTIQGNYPGNSRTASGLPIYETLNGKFNTTTPTTTVQVGTADLYVQTCSRAFLTYHINGRPSATIQLDKLVGASGCIE</sequence>
<evidence type="ECO:0000256" key="2">
    <source>
        <dbReference type="ARBA" id="ARBA00022670"/>
    </source>
</evidence>
<feature type="active site" description="Charge relay system" evidence="5">
    <location>
        <position position="432"/>
    </location>
</feature>
<protein>
    <recommendedName>
        <fullName evidence="7">Peptidase S8/S53 domain-containing protein</fullName>
    </recommendedName>
</protein>
<comment type="similarity">
    <text evidence="1 5">Belongs to the peptidase S8 family.</text>
</comment>